<evidence type="ECO:0000256" key="4">
    <source>
        <dbReference type="ARBA" id="ARBA00022490"/>
    </source>
</evidence>
<dbReference type="Gene3D" id="3.65.10.10">
    <property type="entry name" value="Enolpyruvate transferase domain"/>
    <property type="match status" value="2"/>
</dbReference>
<organism evidence="10">
    <name type="scientific">freshwater metagenome</name>
    <dbReference type="NCBI Taxonomy" id="449393"/>
    <lineage>
        <taxon>unclassified sequences</taxon>
        <taxon>metagenomes</taxon>
        <taxon>ecological metagenomes</taxon>
    </lineage>
</organism>
<reference evidence="10" key="1">
    <citation type="submission" date="2020-05" db="EMBL/GenBank/DDBJ databases">
        <authorList>
            <person name="Chiriac C."/>
            <person name="Salcher M."/>
            <person name="Ghai R."/>
            <person name="Kavagutti S V."/>
        </authorList>
    </citation>
    <scope>NUCLEOTIDE SEQUENCE</scope>
</reference>
<protein>
    <recommendedName>
        <fullName evidence="3">3-phosphoshikimate 1-carboxyvinyltransferase</fullName>
        <ecNumber evidence="3">2.5.1.19</ecNumber>
    </recommendedName>
</protein>
<keyword evidence="6" id="KW-0808">Transferase</keyword>
<evidence type="ECO:0000256" key="5">
    <source>
        <dbReference type="ARBA" id="ARBA00022605"/>
    </source>
</evidence>
<dbReference type="UniPathway" id="UPA00053">
    <property type="reaction ID" value="UER00089"/>
</dbReference>
<evidence type="ECO:0000313" key="10">
    <source>
        <dbReference type="EMBL" id="CAB5062517.1"/>
    </source>
</evidence>
<evidence type="ECO:0000256" key="8">
    <source>
        <dbReference type="ARBA" id="ARBA00044633"/>
    </source>
</evidence>
<dbReference type="GO" id="GO:0008652">
    <property type="term" value="P:amino acid biosynthetic process"/>
    <property type="evidence" value="ECO:0007669"/>
    <property type="project" value="UniProtKB-KW"/>
</dbReference>
<dbReference type="InterPro" id="IPR023193">
    <property type="entry name" value="EPSP_synthase_CS"/>
</dbReference>
<dbReference type="PROSITE" id="PS00104">
    <property type="entry name" value="EPSP_SYNTHASE_1"/>
    <property type="match status" value="1"/>
</dbReference>
<dbReference type="GO" id="GO:0003866">
    <property type="term" value="F:3-phosphoshikimate 1-carboxyvinyltransferase activity"/>
    <property type="evidence" value="ECO:0007669"/>
    <property type="project" value="UniProtKB-EC"/>
</dbReference>
<dbReference type="PANTHER" id="PTHR21090">
    <property type="entry name" value="AROM/DEHYDROQUINATE SYNTHASE"/>
    <property type="match status" value="1"/>
</dbReference>
<dbReference type="InterPro" id="IPR036968">
    <property type="entry name" value="Enolpyruvate_Tfrase_sf"/>
</dbReference>
<dbReference type="InterPro" id="IPR006264">
    <property type="entry name" value="EPSP_synthase"/>
</dbReference>
<dbReference type="SUPFAM" id="SSF55205">
    <property type="entry name" value="EPT/RTPC-like"/>
    <property type="match status" value="1"/>
</dbReference>
<dbReference type="PANTHER" id="PTHR21090:SF5">
    <property type="entry name" value="PENTAFUNCTIONAL AROM POLYPEPTIDE"/>
    <property type="match status" value="1"/>
</dbReference>
<proteinExistence type="inferred from homology"/>
<dbReference type="FunFam" id="3.65.10.10:FF:000010">
    <property type="entry name" value="3-phosphoshikimate 1-carboxyvinyltransferase"/>
    <property type="match status" value="1"/>
</dbReference>
<evidence type="ECO:0000256" key="6">
    <source>
        <dbReference type="ARBA" id="ARBA00022679"/>
    </source>
</evidence>
<gene>
    <name evidence="10" type="ORF">UFOPK4358_00448</name>
</gene>
<dbReference type="HAMAP" id="MF_00210">
    <property type="entry name" value="EPSP_synth"/>
    <property type="match status" value="1"/>
</dbReference>
<dbReference type="CDD" id="cd01556">
    <property type="entry name" value="EPSP_synthase"/>
    <property type="match status" value="1"/>
</dbReference>
<evidence type="ECO:0000256" key="1">
    <source>
        <dbReference type="ARBA" id="ARBA00004811"/>
    </source>
</evidence>
<comment type="similarity">
    <text evidence="2">Belongs to the EPSP synthase family.</text>
</comment>
<keyword evidence="4" id="KW-0963">Cytoplasm</keyword>
<dbReference type="GO" id="GO:0009423">
    <property type="term" value="P:chorismate biosynthetic process"/>
    <property type="evidence" value="ECO:0007669"/>
    <property type="project" value="UniProtKB-UniPathway"/>
</dbReference>
<dbReference type="AlphaFoldDB" id="A0A6J7UDN9"/>
<name>A0A6J7UDN9_9ZZZZ</name>
<dbReference type="NCBIfam" id="TIGR01356">
    <property type="entry name" value="aroA"/>
    <property type="match status" value="1"/>
</dbReference>
<dbReference type="InterPro" id="IPR001986">
    <property type="entry name" value="Enolpyruvate_Tfrase_dom"/>
</dbReference>
<keyword evidence="5" id="KW-0028">Amino-acid biosynthesis</keyword>
<dbReference type="Pfam" id="PF00275">
    <property type="entry name" value="EPSP_synthase"/>
    <property type="match status" value="1"/>
</dbReference>
<evidence type="ECO:0000256" key="7">
    <source>
        <dbReference type="ARBA" id="ARBA00023141"/>
    </source>
</evidence>
<dbReference type="InterPro" id="IPR013792">
    <property type="entry name" value="RNA3'P_cycl/enolpyr_Trfase_a/b"/>
</dbReference>
<sequence length="442" mass="46962">MQVVAGRLEHMANWSAPFRSGLSAASVPINAKVSVPGSKSATNRALILAAISKTPSILRKPLFSRDTDLMVKGLKSLGCKIEEIKTSTGFDYQVTPHQLIGPTQIDVGNAGTVMRFLPPIAALATGLIYFDGDARSHERPLEPVIKALEQLGVSIEHGNKYRLPLTLNGSGRIKGGQVEIDASASSQFVSALLLLGPATDNGITVKHIGKSLPSLPHIEMTIQMLRQFGALVEVDKNIWSVKPGTLTGQDLTIEPDLSNAAPFMAAAMVCGGSIEILDWPKSTTQPGDQLRNIFASMGAKIEQTTAGLKISGANTINGIDIDLHDVGELTPSIAAVAALASSQSTLRGIAHLRLHETDRLAALANEINNLGGDVTEGPGELLIKPAKLVASQIFKSYEDHRMATAGAIIGLAVKDLIVENIETTKKTLPDFPGMWQEMLNGK</sequence>
<evidence type="ECO:0000256" key="2">
    <source>
        <dbReference type="ARBA" id="ARBA00009948"/>
    </source>
</evidence>
<keyword evidence="7" id="KW-0057">Aromatic amino acid biosynthesis</keyword>
<accession>A0A6J7UDN9</accession>
<feature type="domain" description="Enolpyruvate transferase" evidence="9">
    <location>
        <begin position="27"/>
        <end position="433"/>
    </location>
</feature>
<dbReference type="PIRSF" id="PIRSF000505">
    <property type="entry name" value="EPSPS"/>
    <property type="match status" value="1"/>
</dbReference>
<comment type="catalytic activity">
    <reaction evidence="8">
        <text>3-phosphoshikimate + phosphoenolpyruvate = 5-O-(1-carboxyvinyl)-3-phosphoshikimate + phosphate</text>
        <dbReference type="Rhea" id="RHEA:21256"/>
        <dbReference type="ChEBI" id="CHEBI:43474"/>
        <dbReference type="ChEBI" id="CHEBI:57701"/>
        <dbReference type="ChEBI" id="CHEBI:58702"/>
        <dbReference type="ChEBI" id="CHEBI:145989"/>
        <dbReference type="EC" id="2.5.1.19"/>
    </reaction>
    <physiologicalReaction direction="left-to-right" evidence="8">
        <dbReference type="Rhea" id="RHEA:21257"/>
    </physiologicalReaction>
</comment>
<dbReference type="EMBL" id="CAFBQQ010000049">
    <property type="protein sequence ID" value="CAB5062517.1"/>
    <property type="molecule type" value="Genomic_DNA"/>
</dbReference>
<evidence type="ECO:0000259" key="9">
    <source>
        <dbReference type="Pfam" id="PF00275"/>
    </source>
</evidence>
<comment type="pathway">
    <text evidence="1">Metabolic intermediate biosynthesis; chorismate biosynthesis; chorismate from D-erythrose 4-phosphate and phosphoenolpyruvate: step 6/7.</text>
</comment>
<dbReference type="PROSITE" id="PS00885">
    <property type="entry name" value="EPSP_SYNTHASE_2"/>
    <property type="match status" value="1"/>
</dbReference>
<dbReference type="EC" id="2.5.1.19" evidence="3"/>
<dbReference type="GO" id="GO:0009073">
    <property type="term" value="P:aromatic amino acid family biosynthetic process"/>
    <property type="evidence" value="ECO:0007669"/>
    <property type="project" value="UniProtKB-KW"/>
</dbReference>
<evidence type="ECO:0000256" key="3">
    <source>
        <dbReference type="ARBA" id="ARBA00012450"/>
    </source>
</evidence>
<dbReference type="FunFam" id="3.65.10.10:FF:000011">
    <property type="entry name" value="3-phosphoshikimate 1-carboxyvinyltransferase"/>
    <property type="match status" value="1"/>
</dbReference>